<evidence type="ECO:0000313" key="2">
    <source>
        <dbReference type="Proteomes" id="UP000189703"/>
    </source>
</evidence>
<dbReference type="InterPro" id="IPR000477">
    <property type="entry name" value="RT_dom"/>
</dbReference>
<dbReference type="Proteomes" id="UP000189703">
    <property type="component" value="Unplaced"/>
</dbReference>
<dbReference type="Pfam" id="PF00078">
    <property type="entry name" value="RVT_1"/>
    <property type="match status" value="1"/>
</dbReference>
<organism evidence="2 3">
    <name type="scientific">Nelumbo nucifera</name>
    <name type="common">Sacred lotus</name>
    <dbReference type="NCBI Taxonomy" id="4432"/>
    <lineage>
        <taxon>Eukaryota</taxon>
        <taxon>Viridiplantae</taxon>
        <taxon>Streptophyta</taxon>
        <taxon>Embryophyta</taxon>
        <taxon>Tracheophyta</taxon>
        <taxon>Spermatophyta</taxon>
        <taxon>Magnoliopsida</taxon>
        <taxon>Proteales</taxon>
        <taxon>Nelumbonaceae</taxon>
        <taxon>Nelumbo</taxon>
    </lineage>
</organism>
<reference evidence="3" key="1">
    <citation type="submission" date="2025-08" db="UniProtKB">
        <authorList>
            <consortium name="RefSeq"/>
        </authorList>
    </citation>
    <scope>IDENTIFICATION</scope>
</reference>
<dbReference type="OrthoDB" id="1928766at2759"/>
<proteinExistence type="predicted"/>
<evidence type="ECO:0000259" key="1">
    <source>
        <dbReference type="Pfam" id="PF00078"/>
    </source>
</evidence>
<sequence>MPRIDPSIIIHKLSVDLSSKPVRQKNRNFALEHWKAIEEEVQKLLNAGFIREVHYPIWLSNVVMVKKANGKWRICIDFTNLNRAYPKDSFPLSRIDHLVDTTTGYELLSFTDAFSGYNQIKMHPDDEENTSFITEHGTYCYRVMPFGLKNARATYQRLVDKVFKEQMGRNIKAYVDDMVVKSLKVKTHVSDLVKTFTPCGSTT</sequence>
<dbReference type="PANTHER" id="PTHR24559:SF430">
    <property type="entry name" value="RNA-DIRECTED DNA POLYMERASE"/>
    <property type="match status" value="1"/>
</dbReference>
<dbReference type="InParanoid" id="A0A1U8Q4F7"/>
<accession>A0A1U8Q4F7</accession>
<dbReference type="InterPro" id="IPR043128">
    <property type="entry name" value="Rev_trsase/Diguanyl_cyclase"/>
</dbReference>
<dbReference type="SUPFAM" id="SSF56672">
    <property type="entry name" value="DNA/RNA polymerases"/>
    <property type="match status" value="1"/>
</dbReference>
<dbReference type="InterPro" id="IPR053134">
    <property type="entry name" value="RNA-dir_DNA_polymerase"/>
</dbReference>
<gene>
    <name evidence="3" type="primary">LOC109114857</name>
</gene>
<dbReference type="CDD" id="cd01647">
    <property type="entry name" value="RT_LTR"/>
    <property type="match status" value="1"/>
</dbReference>
<dbReference type="RefSeq" id="XP_019053694.1">
    <property type="nucleotide sequence ID" value="XM_019198149.1"/>
</dbReference>
<protein>
    <submittedName>
        <fullName evidence="3">Uncharacterized protein LOC109114857</fullName>
    </submittedName>
</protein>
<dbReference type="PANTHER" id="PTHR24559">
    <property type="entry name" value="TRANSPOSON TY3-I GAG-POL POLYPROTEIN"/>
    <property type="match status" value="1"/>
</dbReference>
<dbReference type="OMA" id="ELEFCIF"/>
<dbReference type="InterPro" id="IPR043502">
    <property type="entry name" value="DNA/RNA_pol_sf"/>
</dbReference>
<dbReference type="AlphaFoldDB" id="A0A1U8Q4F7"/>
<keyword evidence="2" id="KW-1185">Reference proteome</keyword>
<dbReference type="GeneID" id="109114857"/>
<dbReference type="STRING" id="4432.A0A1U8Q4F7"/>
<dbReference type="Gene3D" id="3.30.70.270">
    <property type="match status" value="1"/>
</dbReference>
<evidence type="ECO:0000313" key="3">
    <source>
        <dbReference type="RefSeq" id="XP_019053694.1"/>
    </source>
</evidence>
<dbReference type="Gene3D" id="3.10.10.10">
    <property type="entry name" value="HIV Type 1 Reverse Transcriptase, subunit A, domain 1"/>
    <property type="match status" value="1"/>
</dbReference>
<feature type="domain" description="Reverse transcriptase" evidence="1">
    <location>
        <begin position="65"/>
        <end position="193"/>
    </location>
</feature>
<dbReference type="KEGG" id="nnu:109114857"/>
<name>A0A1U8Q4F7_NELNU</name>